<accession>G5QUZ6</accession>
<evidence type="ECO:0000256" key="6">
    <source>
        <dbReference type="ARBA" id="ARBA00022556"/>
    </source>
</evidence>
<evidence type="ECO:0000256" key="7">
    <source>
        <dbReference type="ARBA" id="ARBA00022676"/>
    </source>
</evidence>
<dbReference type="EC" id="2.4.1.182" evidence="3 11"/>
<evidence type="ECO:0000313" key="12">
    <source>
        <dbReference type="EMBL" id="EHC94468.1"/>
    </source>
</evidence>
<dbReference type="InterPro" id="IPR003835">
    <property type="entry name" value="Glyco_trans_19"/>
</dbReference>
<comment type="catalytic activity">
    <reaction evidence="10 11">
        <text>a lipid X + a UDP-2-N,3-O-bis[(3R)-3-hydroxyacyl]-alpha-D-glucosamine = a lipid A disaccharide + UDP + H(+)</text>
        <dbReference type="Rhea" id="RHEA:67828"/>
        <dbReference type="ChEBI" id="CHEBI:15378"/>
        <dbReference type="ChEBI" id="CHEBI:58223"/>
        <dbReference type="ChEBI" id="CHEBI:137748"/>
        <dbReference type="ChEBI" id="CHEBI:176338"/>
        <dbReference type="ChEBI" id="CHEBI:176343"/>
        <dbReference type="EC" id="2.4.1.182"/>
    </reaction>
</comment>
<keyword evidence="7 11" id="KW-0328">Glycosyltransferase</keyword>
<organism evidence="12 13">
    <name type="scientific">Salmonella enterica subsp. enterica serovar Senftenberg str. A4-543</name>
    <dbReference type="NCBI Taxonomy" id="913082"/>
    <lineage>
        <taxon>Bacteria</taxon>
        <taxon>Pseudomonadati</taxon>
        <taxon>Pseudomonadota</taxon>
        <taxon>Gammaproteobacteria</taxon>
        <taxon>Enterobacterales</taxon>
        <taxon>Enterobacteriaceae</taxon>
        <taxon>Salmonella</taxon>
    </lineage>
</organism>
<reference evidence="12 13" key="1">
    <citation type="journal article" date="2011" name="BMC Genomics">
        <title>Genome sequencing reveals diversification of virulence factor content and possible host adaptation in distinct subpopulations of Salmonella enterica.</title>
        <authorList>
            <person name="den Bakker H.C."/>
            <person name="Moreno Switt A.I."/>
            <person name="Govoni G."/>
            <person name="Cummings C.A."/>
            <person name="Ranieri M.L."/>
            <person name="Degoricija L."/>
            <person name="Hoelzer K."/>
            <person name="Rodriguez-Rivera L.D."/>
            <person name="Brown S."/>
            <person name="Bolchacova E."/>
            <person name="Furtado M.R."/>
            <person name="Wiedmann M."/>
        </authorList>
    </citation>
    <scope>NUCLEOTIDE SEQUENCE [LARGE SCALE GENOMIC DNA]</scope>
    <source>
        <strain evidence="12 13">A4-543</strain>
    </source>
</reference>
<evidence type="ECO:0000256" key="10">
    <source>
        <dbReference type="ARBA" id="ARBA00048975"/>
    </source>
</evidence>
<protein>
    <recommendedName>
        <fullName evidence="4 11">Lipid-A-disaccharide synthase</fullName>
        <ecNumber evidence="3 11">2.4.1.182</ecNumber>
    </recommendedName>
</protein>
<dbReference type="GO" id="GO:0005543">
    <property type="term" value="F:phospholipid binding"/>
    <property type="evidence" value="ECO:0007669"/>
    <property type="project" value="TreeGrafter"/>
</dbReference>
<gene>
    <name evidence="11" type="primary">lpxB</name>
    <name evidence="12" type="ORF">LTSESEN_0434</name>
</gene>
<dbReference type="CDD" id="cd01635">
    <property type="entry name" value="Glycosyltransferase_GTB-type"/>
    <property type="match status" value="1"/>
</dbReference>
<evidence type="ECO:0000256" key="3">
    <source>
        <dbReference type="ARBA" id="ARBA00012687"/>
    </source>
</evidence>
<comment type="pathway">
    <text evidence="11">Glycolipid biosynthesis; lipid IV(A) biosynthesis; lipid IV(A) from (3R)-3-hydroxytetradecanoyl-[acyl-carrier-protein] and UDP-N-acetyl-alpha-D-glucosamine: step 5/6.</text>
</comment>
<proteinExistence type="inferred from homology"/>
<dbReference type="SUPFAM" id="SSF53756">
    <property type="entry name" value="UDP-Glycosyltransferase/glycogen phosphorylase"/>
    <property type="match status" value="1"/>
</dbReference>
<comment type="caution">
    <text evidence="12">The sequence shown here is derived from an EMBL/GenBank/DDBJ whole genome shotgun (WGS) entry which is preliminary data.</text>
</comment>
<comment type="catalytic activity">
    <reaction evidence="11">
        <text>2-N,3-O-bis[(3R)-3-hydroxytetradecanoyl]-alpha-D-glucosaminyl 1-phosphate + UDP-2-N,3-O-bis[(3R)-3-hydroxytetradecanoyl]-alpha-D-glucosamine = lipid A disaccharide (E. coli) + UDP + H(+)</text>
        <dbReference type="Rhea" id="RHEA:22668"/>
        <dbReference type="ChEBI" id="CHEBI:15378"/>
        <dbReference type="ChEBI" id="CHEBI:57957"/>
        <dbReference type="ChEBI" id="CHEBI:58223"/>
        <dbReference type="ChEBI" id="CHEBI:58466"/>
        <dbReference type="ChEBI" id="CHEBI:78847"/>
    </reaction>
</comment>
<evidence type="ECO:0000256" key="4">
    <source>
        <dbReference type="ARBA" id="ARBA00020902"/>
    </source>
</evidence>
<dbReference type="GO" id="GO:0008915">
    <property type="term" value="F:lipid-A-disaccharide synthase activity"/>
    <property type="evidence" value="ECO:0007669"/>
    <property type="project" value="UniProtKB-UniRule"/>
</dbReference>
<dbReference type="PANTHER" id="PTHR30372:SF4">
    <property type="entry name" value="LIPID-A-DISACCHARIDE SYNTHASE, MITOCHONDRIAL-RELATED"/>
    <property type="match status" value="1"/>
</dbReference>
<dbReference type="NCBIfam" id="TIGR00215">
    <property type="entry name" value="lpxB"/>
    <property type="match status" value="1"/>
</dbReference>
<evidence type="ECO:0000256" key="2">
    <source>
        <dbReference type="ARBA" id="ARBA00007868"/>
    </source>
</evidence>
<comment type="function">
    <text evidence="1 11">Condensation of UDP-2,3-diacylglucosamine and 2,3-diacylglucosamine-1-phosphate to form lipid A disaccharide, a precursor of lipid A, a phosphorylated glycolipid that anchors the lipopolysaccharide to the outer membrane of the cell.</text>
</comment>
<dbReference type="PANTHER" id="PTHR30372">
    <property type="entry name" value="LIPID-A-DISACCHARIDE SYNTHASE"/>
    <property type="match status" value="1"/>
</dbReference>
<dbReference type="PATRIC" id="fig|913082.3.peg.345"/>
<dbReference type="HAMAP" id="MF_00392">
    <property type="entry name" value="LpxB"/>
    <property type="match status" value="1"/>
</dbReference>
<dbReference type="EMBL" id="AFCU01000143">
    <property type="protein sequence ID" value="EHC94468.1"/>
    <property type="molecule type" value="Genomic_DNA"/>
</dbReference>
<comment type="similarity">
    <text evidence="2 11">Belongs to the LpxB family.</text>
</comment>
<keyword evidence="6 11" id="KW-0441">Lipid A biosynthesis</keyword>
<sequence length="396" mass="44036">MAAQRPLTIALVAGETSGDILGAGLIRALKARVPNARFVGVPRVPNARFARFVGVAGPRMQAEGCEAWYEMEELAVMGIVEVLGRLRRLLHIRADLTRRFTELKPDVFVGIDAPDFNITLEGNLKKQGIKTIHYVSPSVWAWRQKRVFKIGRSTHMVLAFLPFEKAFYDKFNVPCRFIGHTMADAMPLDPDKNAARDVLGIPHDAHCLALLPGSRGAEVEMLSADFLKTAQLLRQRYPDLEVVVPLVNAKRREQFEKIKAEVAPDLSVHLLDGMAREAMIASDAALLASGTAALECMLAKCPMVVGYRMKPFTFWLAKRLVKTEYVSLPNLLAGRELVKELLQEECEPQKLAEALLPLLANGKTSHAMHDTFRELHQQIRCNADEQAADAVLELAQ</sequence>
<keyword evidence="5 11" id="KW-0444">Lipid biosynthesis</keyword>
<dbReference type="GO" id="GO:0009245">
    <property type="term" value="P:lipid A biosynthetic process"/>
    <property type="evidence" value="ECO:0007669"/>
    <property type="project" value="UniProtKB-UniRule"/>
</dbReference>
<evidence type="ECO:0000256" key="11">
    <source>
        <dbReference type="HAMAP-Rule" id="MF_00392"/>
    </source>
</evidence>
<dbReference type="AlphaFoldDB" id="G5QUZ6"/>
<dbReference type="UniPathway" id="UPA00359">
    <property type="reaction ID" value="UER00481"/>
</dbReference>
<dbReference type="GO" id="GO:0016020">
    <property type="term" value="C:membrane"/>
    <property type="evidence" value="ECO:0007669"/>
    <property type="project" value="GOC"/>
</dbReference>
<dbReference type="Pfam" id="PF02684">
    <property type="entry name" value="LpxB"/>
    <property type="match status" value="1"/>
</dbReference>
<evidence type="ECO:0000256" key="8">
    <source>
        <dbReference type="ARBA" id="ARBA00022679"/>
    </source>
</evidence>
<evidence type="ECO:0000256" key="1">
    <source>
        <dbReference type="ARBA" id="ARBA00002056"/>
    </source>
</evidence>
<evidence type="ECO:0000313" key="13">
    <source>
        <dbReference type="Proteomes" id="UP000005065"/>
    </source>
</evidence>
<dbReference type="Proteomes" id="UP000005065">
    <property type="component" value="Unassembled WGS sequence"/>
</dbReference>
<evidence type="ECO:0000256" key="5">
    <source>
        <dbReference type="ARBA" id="ARBA00022516"/>
    </source>
</evidence>
<keyword evidence="8 11" id="KW-0808">Transferase</keyword>
<evidence type="ECO:0000256" key="9">
    <source>
        <dbReference type="ARBA" id="ARBA00023098"/>
    </source>
</evidence>
<keyword evidence="9 11" id="KW-0443">Lipid metabolism</keyword>
<name>G5QUZ6_SALSE</name>